<organism evidence="2 3">
    <name type="scientific">Parabacteroides goldsteinii</name>
    <dbReference type="NCBI Taxonomy" id="328812"/>
    <lineage>
        <taxon>Bacteria</taxon>
        <taxon>Pseudomonadati</taxon>
        <taxon>Bacteroidota</taxon>
        <taxon>Bacteroidia</taxon>
        <taxon>Bacteroidales</taxon>
        <taxon>Tannerellaceae</taxon>
        <taxon>Parabacteroides</taxon>
    </lineage>
</organism>
<reference evidence="2 3" key="1">
    <citation type="submission" date="2015-06" db="EMBL/GenBank/DDBJ databases">
        <title>Draft Genome Sequence of Parabacteroides goldsteinii with Putative Novel Metallo-Beta-Lactamases Isolated from a Blood Culture from a Human Patient.</title>
        <authorList>
            <person name="Krogh T.J."/>
            <person name="Agergaard C.N."/>
            <person name="Moller-Jensen J."/>
            <person name="Justesen U.S."/>
        </authorList>
    </citation>
    <scope>NUCLEOTIDE SEQUENCE [LARGE SCALE GENOMIC DNA]</scope>
    <source>
        <strain evidence="2 3">910340</strain>
    </source>
</reference>
<feature type="transmembrane region" description="Helical" evidence="1">
    <location>
        <begin position="134"/>
        <end position="151"/>
    </location>
</feature>
<feature type="transmembrane region" description="Helical" evidence="1">
    <location>
        <begin position="93"/>
        <end position="114"/>
    </location>
</feature>
<accession>A0A0J6C443</accession>
<dbReference type="PATRIC" id="fig|328812.4.peg.807"/>
<feature type="transmembrane region" description="Helical" evidence="1">
    <location>
        <begin position="303"/>
        <end position="336"/>
    </location>
</feature>
<feature type="transmembrane region" description="Helical" evidence="1">
    <location>
        <begin position="270"/>
        <end position="291"/>
    </location>
</feature>
<sequence length="347" mass="39595">MYWSRNTTILTAFVILNIRGLIGSLGCDTLWLTILMNLLLLASVDYRKVKSAFFFLPLFSLLLVYNKEILGPINILAFVYLLKNTSLKSLAFININLLLIFSVLMIFMHAFGIIHSKEWIMPKGVALDFGFANPNALGSFVYILMLNLYILFHNKSKLILPSLILIITQIIYQYSLSRTAYIGGIILIIIHFLSLFHLIRPSMRYLIAILPFLFMGIIFYFTLQLSIYPIINQLFSGRLTIYATMLENMSAINWLIGLQLPIGEPMDSSFLMLLFSGGLTLFLLFSIIFFQNTIKFFNNIKSYLPIILSILTCGIVENIFSSASGISLIFWLLIFYPPNIHKSNKLA</sequence>
<comment type="caution">
    <text evidence="2">The sequence shown here is derived from an EMBL/GenBank/DDBJ whole genome shotgun (WGS) entry which is preliminary data.</text>
</comment>
<proteinExistence type="predicted"/>
<feature type="transmembrane region" description="Helical" evidence="1">
    <location>
        <begin position="54"/>
        <end position="81"/>
    </location>
</feature>
<evidence type="ECO:0000313" key="2">
    <source>
        <dbReference type="EMBL" id="KMM31086.1"/>
    </source>
</evidence>
<gene>
    <name evidence="2" type="ORF">ACM15_24505</name>
</gene>
<name>A0A0J6C443_9BACT</name>
<evidence type="ECO:0000313" key="3">
    <source>
        <dbReference type="Proteomes" id="UP000036166"/>
    </source>
</evidence>
<keyword evidence="1" id="KW-1133">Transmembrane helix</keyword>
<dbReference type="Proteomes" id="UP000036166">
    <property type="component" value="Unassembled WGS sequence"/>
</dbReference>
<feature type="transmembrane region" description="Helical" evidence="1">
    <location>
        <begin position="206"/>
        <end position="227"/>
    </location>
</feature>
<keyword evidence="1" id="KW-0812">Transmembrane</keyword>
<feature type="transmembrane region" description="Helical" evidence="1">
    <location>
        <begin position="158"/>
        <end position="174"/>
    </location>
</feature>
<keyword evidence="1" id="KW-0472">Membrane</keyword>
<dbReference type="AlphaFoldDB" id="A0A0J6C443"/>
<feature type="transmembrane region" description="Helical" evidence="1">
    <location>
        <begin position="21"/>
        <end position="42"/>
    </location>
</feature>
<dbReference type="EMBL" id="LFJV01000121">
    <property type="protein sequence ID" value="KMM31086.1"/>
    <property type="molecule type" value="Genomic_DNA"/>
</dbReference>
<evidence type="ECO:0000256" key="1">
    <source>
        <dbReference type="SAM" id="Phobius"/>
    </source>
</evidence>
<feature type="transmembrane region" description="Helical" evidence="1">
    <location>
        <begin position="180"/>
        <end position="199"/>
    </location>
</feature>
<protein>
    <submittedName>
        <fullName evidence="2">Uncharacterized protein</fullName>
    </submittedName>
</protein>